<dbReference type="InterPro" id="IPR004158">
    <property type="entry name" value="DUF247_pln"/>
</dbReference>
<dbReference type="PANTHER" id="PTHR31549">
    <property type="entry name" value="PROTEIN, PUTATIVE (DUF247)-RELATED-RELATED"/>
    <property type="match status" value="1"/>
</dbReference>
<dbReference type="PANTHER" id="PTHR31549:SF312">
    <property type="entry name" value="OS06G0179500 PROTEIN"/>
    <property type="match status" value="1"/>
</dbReference>
<keyword evidence="1" id="KW-0472">Membrane</keyword>
<sequence>MSRGESMAASAFMSMAYLNQSNSFIDEHHWLSLIRGALEEDEAEHEGTKVKVKVSIFFVPKNMVSTKPEAYMPQLFAFGPYHHWAPHLYDMERYKISATRKIQSSLHPLKLPELINCFMKNEHRIRSYYHKHLDFEGETLAWMMAIDASFLLDFLRNFTPEAEGLWKRSSSQQTWDASRMKMAYNMVTRDVMMLENQIPLFLLRKIMQRCQKDCSNVDDKELSEMLMGFVKEVIPIKSASNVTLTDVKQYAHLLHLLYSVIVPREIEDGFGNMQESECRIDMKDSEEDPTHPGVIKSFFDSAWSYASNVNGGATIRTIKRFVIIGPIKLIVNAPWKIITGLPGISMLKRPIESLISRGFAKKDETSTDESKSGSKPPLLEEITIPSVEELTGAGVRFLPSMGGLTTMRFEVLGKQATMYLPNVTLDVNTEVVLRNLVAYESLAESRSMVFTRYTELMNGIIDTEEDVKLLRKYGIIRNHMKSDKEVADLWNGMSRSVMLSKVPFIDKVLEDVNRYYNSQCKVKAKKFIKKYVFGSWQILTFLAALLLLLLTCVQAFCNVYSCGQRWFNLTD</sequence>
<comment type="caution">
    <text evidence="2">The sequence shown here is derived from an EMBL/GenBank/DDBJ whole genome shotgun (WGS) entry which is preliminary data.</text>
</comment>
<gene>
    <name evidence="2" type="ORF">HPP92_017505</name>
</gene>
<protein>
    <submittedName>
        <fullName evidence="2">Uncharacterized protein</fullName>
    </submittedName>
</protein>
<keyword evidence="3" id="KW-1185">Reference proteome</keyword>
<name>A0A835QHV9_VANPL</name>
<accession>A0A835QHV9</accession>
<keyword evidence="1" id="KW-0812">Transmembrane</keyword>
<dbReference type="Proteomes" id="UP000636800">
    <property type="component" value="Unassembled WGS sequence"/>
</dbReference>
<dbReference type="EMBL" id="JADCNL010000008">
    <property type="protein sequence ID" value="KAG0470805.1"/>
    <property type="molecule type" value="Genomic_DNA"/>
</dbReference>
<evidence type="ECO:0000313" key="3">
    <source>
        <dbReference type="Proteomes" id="UP000636800"/>
    </source>
</evidence>
<reference evidence="2 3" key="1">
    <citation type="journal article" date="2020" name="Nat. Food">
        <title>A phased Vanilla planifolia genome enables genetic improvement of flavour and production.</title>
        <authorList>
            <person name="Hasing T."/>
            <person name="Tang H."/>
            <person name="Brym M."/>
            <person name="Khazi F."/>
            <person name="Huang T."/>
            <person name="Chambers A.H."/>
        </authorList>
    </citation>
    <scope>NUCLEOTIDE SEQUENCE [LARGE SCALE GENOMIC DNA]</scope>
    <source>
        <tissue evidence="2">Leaf</tissue>
    </source>
</reference>
<dbReference type="AlphaFoldDB" id="A0A835QHV9"/>
<organism evidence="2 3">
    <name type="scientific">Vanilla planifolia</name>
    <name type="common">Vanilla</name>
    <dbReference type="NCBI Taxonomy" id="51239"/>
    <lineage>
        <taxon>Eukaryota</taxon>
        <taxon>Viridiplantae</taxon>
        <taxon>Streptophyta</taxon>
        <taxon>Embryophyta</taxon>
        <taxon>Tracheophyta</taxon>
        <taxon>Spermatophyta</taxon>
        <taxon>Magnoliopsida</taxon>
        <taxon>Liliopsida</taxon>
        <taxon>Asparagales</taxon>
        <taxon>Orchidaceae</taxon>
        <taxon>Vanilloideae</taxon>
        <taxon>Vanilleae</taxon>
        <taxon>Vanilla</taxon>
    </lineage>
</organism>
<evidence type="ECO:0000256" key="1">
    <source>
        <dbReference type="SAM" id="Phobius"/>
    </source>
</evidence>
<dbReference type="Pfam" id="PF03140">
    <property type="entry name" value="DUF247"/>
    <property type="match status" value="1"/>
</dbReference>
<evidence type="ECO:0000313" key="2">
    <source>
        <dbReference type="EMBL" id="KAG0470805.1"/>
    </source>
</evidence>
<dbReference type="OrthoDB" id="5401193at2759"/>
<proteinExistence type="predicted"/>
<keyword evidence="1" id="KW-1133">Transmembrane helix</keyword>
<feature type="transmembrane region" description="Helical" evidence="1">
    <location>
        <begin position="531"/>
        <end position="556"/>
    </location>
</feature>